<keyword evidence="1" id="KW-1003">Cell membrane</keyword>
<protein>
    <recommendedName>
        <fullName evidence="1">Probable queuosine precursor transporter</fullName>
        <shortName evidence="1">Q precursor transporter</shortName>
    </recommendedName>
</protein>
<feature type="transmembrane region" description="Helical" evidence="1">
    <location>
        <begin position="202"/>
        <end position="228"/>
    </location>
</feature>
<dbReference type="HAMAP" id="MF_02088">
    <property type="entry name" value="Q_prec_transport"/>
    <property type="match status" value="1"/>
</dbReference>
<feature type="transmembrane region" description="Helical" evidence="1">
    <location>
        <begin position="171"/>
        <end position="196"/>
    </location>
</feature>
<dbReference type="AlphaFoldDB" id="A0A022KWG1"/>
<comment type="similarity">
    <text evidence="1">Belongs to the vitamin uptake transporter (VUT/ECF) (TC 2.A.88) family. Q precursor transporter subfamily.</text>
</comment>
<evidence type="ECO:0000313" key="3">
    <source>
        <dbReference type="Proteomes" id="UP000019754"/>
    </source>
</evidence>
<name>A0A022KWG1_9MICO</name>
<feature type="transmembrane region" description="Helical" evidence="1">
    <location>
        <begin position="27"/>
        <end position="47"/>
    </location>
</feature>
<keyword evidence="1" id="KW-0813">Transport</keyword>
<dbReference type="GO" id="GO:0005886">
    <property type="term" value="C:plasma membrane"/>
    <property type="evidence" value="ECO:0007669"/>
    <property type="project" value="UniProtKB-SubCell"/>
</dbReference>
<dbReference type="Proteomes" id="UP000019754">
    <property type="component" value="Unassembled WGS sequence"/>
</dbReference>
<feature type="transmembrane region" description="Helical" evidence="1">
    <location>
        <begin position="90"/>
        <end position="111"/>
    </location>
</feature>
<feature type="transmembrane region" description="Helical" evidence="1">
    <location>
        <begin position="131"/>
        <end position="150"/>
    </location>
</feature>
<proteinExistence type="inferred from homology"/>
<evidence type="ECO:0000313" key="2">
    <source>
        <dbReference type="EMBL" id="EYT50487.1"/>
    </source>
</evidence>
<comment type="caution">
    <text evidence="2">The sequence shown here is derived from an EMBL/GenBank/DDBJ whole genome shotgun (WGS) entry which is preliminary data.</text>
</comment>
<keyword evidence="1" id="KW-0812">Transmembrane</keyword>
<evidence type="ECO:0000256" key="1">
    <source>
        <dbReference type="HAMAP-Rule" id="MF_02088"/>
    </source>
</evidence>
<dbReference type="EMBL" id="AORC01000004">
    <property type="protein sequence ID" value="EYT50487.1"/>
    <property type="molecule type" value="Genomic_DNA"/>
</dbReference>
<keyword evidence="1" id="KW-1133">Transmembrane helix</keyword>
<dbReference type="OrthoDB" id="9805479at2"/>
<dbReference type="NCBIfam" id="TIGR00697">
    <property type="entry name" value="queuosine precursor transporter"/>
    <property type="match status" value="1"/>
</dbReference>
<accession>A0A022KWG1</accession>
<keyword evidence="3" id="KW-1185">Reference proteome</keyword>
<dbReference type="GO" id="GO:0022857">
    <property type="term" value="F:transmembrane transporter activity"/>
    <property type="evidence" value="ECO:0007669"/>
    <property type="project" value="UniProtKB-UniRule"/>
</dbReference>
<comment type="subcellular location">
    <subcellularLocation>
        <location evidence="1">Cell membrane</location>
        <topology evidence="1">Multi-pass membrane protein</topology>
    </subcellularLocation>
</comment>
<reference evidence="2 3" key="1">
    <citation type="journal article" date="2013" name="Genome Announc.">
        <title>Draft genome sequence of an Actinobacterium, Brachybacterium muris strain UCD-AY4.</title>
        <authorList>
            <person name="Lo J.R."/>
            <person name="Lang J.M."/>
            <person name="Darling A.E."/>
            <person name="Eisen J.A."/>
            <person name="Coil D.A."/>
        </authorList>
    </citation>
    <scope>NUCLEOTIDE SEQUENCE [LARGE SCALE GENOMIC DNA]</scope>
    <source>
        <strain evidence="2 3">UCD-AY4</strain>
    </source>
</reference>
<dbReference type="Pfam" id="PF02592">
    <property type="entry name" value="Vut_1"/>
    <property type="match status" value="1"/>
</dbReference>
<feature type="transmembrane region" description="Helical" evidence="1">
    <location>
        <begin position="59"/>
        <end position="78"/>
    </location>
</feature>
<keyword evidence="1" id="KW-0472">Membrane</keyword>
<sequence>MNTRKDTHPGRPVGAVYADRGSSHFDILLAAMVTVVILSGIGAAKGVSFGTVPGTGFEIITDGGFFLFPLAYILGDVITELYGPRAARRAIITSFTVSVIATLSYQVIIALPPFPDDYGLAKQDALELALGPVWIVVVAGLAGFAAGQSLNSFLVGRMKQRTGERGLIGRLFTASGLGELVDTIIFCTIAAAAIGITTVEQWAQYTILGFLYKVLVQYAAIPVTAWVIRWLKRTDPTYQARLVGATADADPDASTIVAGDTPTKV</sequence>
<dbReference type="STRING" id="1249481.D641_0104270"/>
<gene>
    <name evidence="2" type="ORF">D641_0104270</name>
</gene>
<dbReference type="RefSeq" id="WP_017822566.1">
    <property type="nucleotide sequence ID" value="NZ_AORC01000004.1"/>
</dbReference>
<dbReference type="InterPro" id="IPR003744">
    <property type="entry name" value="YhhQ"/>
</dbReference>
<organism evidence="2 3">
    <name type="scientific">Brachybacterium muris UCD-AY4</name>
    <dbReference type="NCBI Taxonomy" id="1249481"/>
    <lineage>
        <taxon>Bacteria</taxon>
        <taxon>Bacillati</taxon>
        <taxon>Actinomycetota</taxon>
        <taxon>Actinomycetes</taxon>
        <taxon>Micrococcales</taxon>
        <taxon>Dermabacteraceae</taxon>
        <taxon>Brachybacterium</taxon>
    </lineage>
</organism>
<dbReference type="PANTHER" id="PTHR34300">
    <property type="entry name" value="QUEUOSINE PRECURSOR TRANSPORTER-RELATED"/>
    <property type="match status" value="1"/>
</dbReference>
<comment type="function">
    <text evidence="1">Involved in the import of queuosine (Q) precursors, required for Q precursor salvage.</text>
</comment>
<dbReference type="HOGENOM" id="CLU_075503_1_0_11"/>
<dbReference type="PANTHER" id="PTHR34300:SF2">
    <property type="entry name" value="QUEUOSINE PRECURSOR TRANSPORTER-RELATED"/>
    <property type="match status" value="1"/>
</dbReference>